<reference evidence="1 2" key="1">
    <citation type="submission" date="2011-02" db="EMBL/GenBank/DDBJ databases">
        <title>The Genome Sequence of Sphaeroforma arctica JP610.</title>
        <authorList>
            <consortium name="The Broad Institute Genome Sequencing Platform"/>
            <person name="Russ C."/>
            <person name="Cuomo C."/>
            <person name="Young S.K."/>
            <person name="Zeng Q."/>
            <person name="Gargeya S."/>
            <person name="Alvarado L."/>
            <person name="Berlin A."/>
            <person name="Chapman S.B."/>
            <person name="Chen Z."/>
            <person name="Freedman E."/>
            <person name="Gellesch M."/>
            <person name="Goldberg J."/>
            <person name="Griggs A."/>
            <person name="Gujja S."/>
            <person name="Heilman E."/>
            <person name="Heiman D."/>
            <person name="Howarth C."/>
            <person name="Mehta T."/>
            <person name="Neiman D."/>
            <person name="Pearson M."/>
            <person name="Roberts A."/>
            <person name="Saif S."/>
            <person name="Shea T."/>
            <person name="Shenoy N."/>
            <person name="Sisk P."/>
            <person name="Stolte C."/>
            <person name="Sykes S."/>
            <person name="White J."/>
            <person name="Yandava C."/>
            <person name="Burger G."/>
            <person name="Gray M.W."/>
            <person name="Holland P.W.H."/>
            <person name="King N."/>
            <person name="Lang F.B.F."/>
            <person name="Roger A.J."/>
            <person name="Ruiz-Trillo I."/>
            <person name="Haas B."/>
            <person name="Nusbaum C."/>
            <person name="Birren B."/>
        </authorList>
    </citation>
    <scope>NUCLEOTIDE SEQUENCE [LARGE SCALE GENOMIC DNA]</scope>
    <source>
        <strain evidence="1 2">JP610</strain>
    </source>
</reference>
<dbReference type="GeneID" id="25913560"/>
<gene>
    <name evidence="1" type="ORF">SARC_13056</name>
</gene>
<evidence type="ECO:0000313" key="1">
    <source>
        <dbReference type="EMBL" id="KNC74395.1"/>
    </source>
</evidence>
<organism evidence="1 2">
    <name type="scientific">Sphaeroforma arctica JP610</name>
    <dbReference type="NCBI Taxonomy" id="667725"/>
    <lineage>
        <taxon>Eukaryota</taxon>
        <taxon>Ichthyosporea</taxon>
        <taxon>Ichthyophonida</taxon>
        <taxon>Sphaeroforma</taxon>
    </lineage>
</organism>
<accession>A0A0L0FCA5</accession>
<proteinExistence type="predicted"/>
<feature type="non-terminal residue" evidence="1">
    <location>
        <position position="1"/>
    </location>
</feature>
<dbReference type="Proteomes" id="UP000054560">
    <property type="component" value="Unassembled WGS sequence"/>
</dbReference>
<dbReference type="AlphaFoldDB" id="A0A0L0FCA5"/>
<protein>
    <submittedName>
        <fullName evidence="1">Uncharacterized protein</fullName>
    </submittedName>
</protein>
<dbReference type="EMBL" id="KQ244449">
    <property type="protein sequence ID" value="KNC74395.1"/>
    <property type="molecule type" value="Genomic_DNA"/>
</dbReference>
<dbReference type="RefSeq" id="XP_014148297.1">
    <property type="nucleotide sequence ID" value="XM_014292822.1"/>
</dbReference>
<keyword evidence="2" id="KW-1185">Reference proteome</keyword>
<evidence type="ECO:0000313" key="2">
    <source>
        <dbReference type="Proteomes" id="UP000054560"/>
    </source>
</evidence>
<name>A0A0L0FCA5_9EUKA</name>
<sequence length="90" mass="9995">KYNPATQTAANTTLVSASLKHAKRVQKKPPHHTQRTCTGLSNTKALQAIGHNRLTTTHDSRIVDGLWMRSIVQCIPIPITFVCLYVSLED</sequence>